<keyword evidence="1" id="KW-0812">Transmembrane</keyword>
<evidence type="ECO:0000313" key="2">
    <source>
        <dbReference type="EMBL" id="OCT89978.1"/>
    </source>
</evidence>
<evidence type="ECO:0000256" key="1">
    <source>
        <dbReference type="SAM" id="Phobius"/>
    </source>
</evidence>
<keyword evidence="1" id="KW-0472">Membrane</keyword>
<dbReference type="Proteomes" id="UP000694892">
    <property type="component" value="Chromosome 3L"/>
</dbReference>
<reference evidence="3" key="1">
    <citation type="journal article" date="2016" name="Nature">
        <title>Genome evolution in the allotetraploid frog Xenopus laevis.</title>
        <authorList>
            <person name="Session A.M."/>
            <person name="Uno Y."/>
            <person name="Kwon T."/>
            <person name="Chapman J.A."/>
            <person name="Toyoda A."/>
            <person name="Takahashi S."/>
            <person name="Fukui A."/>
            <person name="Hikosaka A."/>
            <person name="Suzuki A."/>
            <person name="Kondo M."/>
            <person name="van Heeringen S.J."/>
            <person name="Quigley I."/>
            <person name="Heinz S."/>
            <person name="Ogino H."/>
            <person name="Ochi H."/>
            <person name="Hellsten U."/>
            <person name="Lyons J.B."/>
            <person name="Simakov O."/>
            <person name="Putnam N."/>
            <person name="Stites J."/>
            <person name="Kuroki Y."/>
            <person name="Tanaka T."/>
            <person name="Michiue T."/>
            <person name="Watanabe M."/>
            <person name="Bogdanovic O."/>
            <person name="Lister R."/>
            <person name="Georgiou G."/>
            <person name="Paranjpe S.S."/>
            <person name="van Kruijsbergen I."/>
            <person name="Shu S."/>
            <person name="Carlson J."/>
            <person name="Kinoshita T."/>
            <person name="Ohta Y."/>
            <person name="Mawaribuchi S."/>
            <person name="Jenkins J."/>
            <person name="Grimwood J."/>
            <person name="Schmutz J."/>
            <person name="Mitros T."/>
            <person name="Mozaffari S.V."/>
            <person name="Suzuki Y."/>
            <person name="Haramoto Y."/>
            <person name="Yamamoto T.S."/>
            <person name="Takagi C."/>
            <person name="Heald R."/>
            <person name="Miller K."/>
            <person name="Haudenschild C."/>
            <person name="Kitzman J."/>
            <person name="Nakayama T."/>
            <person name="Izutsu Y."/>
            <person name="Robert J."/>
            <person name="Fortriede J."/>
            <person name="Burns K."/>
            <person name="Lotay V."/>
            <person name="Karimi K."/>
            <person name="Yasuoka Y."/>
            <person name="Dichmann D.S."/>
            <person name="Flajnik M.F."/>
            <person name="Houston D.W."/>
            <person name="Shendure J."/>
            <person name="DuPasquier L."/>
            <person name="Vize P.D."/>
            <person name="Zorn A.M."/>
            <person name="Ito M."/>
            <person name="Marcotte E.M."/>
            <person name="Wallingford J.B."/>
            <person name="Ito Y."/>
            <person name="Asashima M."/>
            <person name="Ueno N."/>
            <person name="Matsuda Y."/>
            <person name="Veenstra G.J."/>
            <person name="Fujiyama A."/>
            <person name="Harland R.M."/>
            <person name="Taira M."/>
            <person name="Rokhsar D.S."/>
        </authorList>
    </citation>
    <scope>NUCLEOTIDE SEQUENCE [LARGE SCALE GENOMIC DNA]</scope>
    <source>
        <strain evidence="3">J</strain>
    </source>
</reference>
<name>A0A974DDC6_XENLA</name>
<organism evidence="2 3">
    <name type="scientific">Xenopus laevis</name>
    <name type="common">African clawed frog</name>
    <dbReference type="NCBI Taxonomy" id="8355"/>
    <lineage>
        <taxon>Eukaryota</taxon>
        <taxon>Metazoa</taxon>
        <taxon>Chordata</taxon>
        <taxon>Craniata</taxon>
        <taxon>Vertebrata</taxon>
        <taxon>Euteleostomi</taxon>
        <taxon>Amphibia</taxon>
        <taxon>Batrachia</taxon>
        <taxon>Anura</taxon>
        <taxon>Pipoidea</taxon>
        <taxon>Pipidae</taxon>
        <taxon>Xenopodinae</taxon>
        <taxon>Xenopus</taxon>
        <taxon>Xenopus</taxon>
    </lineage>
</organism>
<sequence length="90" mass="10017">MTRLKCCSSEWVNTLLQPHISYVCFAIVVFILVAMRSLVPMVTLVTVPPLLLRSPLSNGRQHYIMRMLSVAPDPTTSVNDCTGSLLCHTQ</sequence>
<dbReference type="AlphaFoldDB" id="A0A974DDC6"/>
<gene>
    <name evidence="2" type="ORF">XELAEV_18018593mg</name>
</gene>
<protein>
    <submittedName>
        <fullName evidence="2">Uncharacterized protein</fullName>
    </submittedName>
</protein>
<accession>A0A974DDC6</accession>
<proteinExistence type="predicted"/>
<evidence type="ECO:0000313" key="3">
    <source>
        <dbReference type="Proteomes" id="UP000694892"/>
    </source>
</evidence>
<dbReference type="EMBL" id="CM004470">
    <property type="protein sequence ID" value="OCT89978.1"/>
    <property type="molecule type" value="Genomic_DNA"/>
</dbReference>
<feature type="transmembrane region" description="Helical" evidence="1">
    <location>
        <begin position="20"/>
        <end position="52"/>
    </location>
</feature>
<keyword evidence="1" id="KW-1133">Transmembrane helix</keyword>